<dbReference type="AlphaFoldDB" id="A0A380JE49"/>
<feature type="domain" description="SnoaL-like" evidence="1">
    <location>
        <begin position="17"/>
        <end position="108"/>
    </location>
</feature>
<accession>A0A380JE49</accession>
<dbReference type="SUPFAM" id="SSF54427">
    <property type="entry name" value="NTF2-like"/>
    <property type="match status" value="1"/>
</dbReference>
<organism evidence="2 3">
    <name type="scientific">Streptococcus downei MFe28</name>
    <dbReference type="NCBI Taxonomy" id="764290"/>
    <lineage>
        <taxon>Bacteria</taxon>
        <taxon>Bacillati</taxon>
        <taxon>Bacillota</taxon>
        <taxon>Bacilli</taxon>
        <taxon>Lactobacillales</taxon>
        <taxon>Streptococcaceae</taxon>
        <taxon>Streptococcus</taxon>
    </lineage>
</organism>
<proteinExistence type="predicted"/>
<dbReference type="RefSeq" id="WP_002997807.1">
    <property type="nucleotide sequence ID" value="NZ_UHFA01000002.1"/>
</dbReference>
<reference evidence="2 3" key="1">
    <citation type="submission" date="2018-06" db="EMBL/GenBank/DDBJ databases">
        <authorList>
            <consortium name="Pathogen Informatics"/>
            <person name="Doyle S."/>
        </authorList>
    </citation>
    <scope>NUCLEOTIDE SEQUENCE [LARGE SCALE GENOMIC DNA]</scope>
    <source>
        <strain evidence="3">NCTC 11391</strain>
    </source>
</reference>
<name>A0A380JE49_STRDO</name>
<keyword evidence="3" id="KW-1185">Reference proteome</keyword>
<protein>
    <submittedName>
        <fullName evidence="2">SnoaL-like domain</fullName>
    </submittedName>
</protein>
<dbReference type="Proteomes" id="UP000254082">
    <property type="component" value="Unassembled WGS sequence"/>
</dbReference>
<dbReference type="EMBL" id="UHFA01000002">
    <property type="protein sequence ID" value="SUN36263.1"/>
    <property type="molecule type" value="Genomic_DNA"/>
</dbReference>
<dbReference type="InterPro" id="IPR032710">
    <property type="entry name" value="NTF2-like_dom_sf"/>
</dbReference>
<dbReference type="Gene3D" id="3.10.450.50">
    <property type="match status" value="1"/>
</dbReference>
<dbReference type="OrthoDB" id="3267758at2"/>
<dbReference type="InterPro" id="IPR037401">
    <property type="entry name" value="SnoaL-like"/>
</dbReference>
<evidence type="ECO:0000313" key="3">
    <source>
        <dbReference type="Proteomes" id="UP000254082"/>
    </source>
</evidence>
<sequence length="115" mass="13299">MTILDRYFILSDQAGQDREKFDELCTLFDEQATIEPHNGKAVHGKEAIINFFNDFFSRNPVCKHLWHTSQISENEFRVDWGVVSQRSANDYFTLTGKDFATIKDSKISHLKIVAN</sequence>
<evidence type="ECO:0000259" key="1">
    <source>
        <dbReference type="Pfam" id="PF12680"/>
    </source>
</evidence>
<evidence type="ECO:0000313" key="2">
    <source>
        <dbReference type="EMBL" id="SUN36263.1"/>
    </source>
</evidence>
<gene>
    <name evidence="2" type="ORF">NCTC11391_01308</name>
</gene>
<dbReference type="Pfam" id="PF12680">
    <property type="entry name" value="SnoaL_2"/>
    <property type="match status" value="1"/>
</dbReference>